<dbReference type="Proteomes" id="UP000054851">
    <property type="component" value="Unassembled WGS sequence"/>
</dbReference>
<evidence type="ECO:0000313" key="2">
    <source>
        <dbReference type="EMBL" id="SAK79337.1"/>
    </source>
</evidence>
<sequence length="131" mass="14401">MRNLWMIVSGLAVVVAIGGAVYYFFPKQPMNPEVSSAAPLAPPSGSSVLVVPASNPLLTADKAQLEQWVSLYPIRCGEIVFEKVDAKSRNFNFCVGEIRRRVTHDTGTAINREEVLDANVRAHWRSVMGSK</sequence>
<organism evidence="2 3">
    <name type="scientific">Caballeronia hypogeia</name>
    <dbReference type="NCBI Taxonomy" id="1777140"/>
    <lineage>
        <taxon>Bacteria</taxon>
        <taxon>Pseudomonadati</taxon>
        <taxon>Pseudomonadota</taxon>
        <taxon>Betaproteobacteria</taxon>
        <taxon>Burkholderiales</taxon>
        <taxon>Burkholderiaceae</taxon>
        <taxon>Caballeronia</taxon>
    </lineage>
</organism>
<feature type="transmembrane region" description="Helical" evidence="1">
    <location>
        <begin position="6"/>
        <end position="25"/>
    </location>
</feature>
<dbReference type="AlphaFoldDB" id="A0A158CCT7"/>
<evidence type="ECO:0000256" key="1">
    <source>
        <dbReference type="SAM" id="Phobius"/>
    </source>
</evidence>
<dbReference type="RefSeq" id="WP_074169423.1">
    <property type="nucleotide sequence ID" value="NZ_FCOA02000020.1"/>
</dbReference>
<comment type="caution">
    <text evidence="2">The sequence shown here is derived from an EMBL/GenBank/DDBJ whole genome shotgun (WGS) entry which is preliminary data.</text>
</comment>
<evidence type="ECO:0000313" key="3">
    <source>
        <dbReference type="Proteomes" id="UP000054851"/>
    </source>
</evidence>
<accession>A0A158CCT7</accession>
<keyword evidence="1" id="KW-0812">Transmembrane</keyword>
<keyword evidence="1" id="KW-1133">Transmembrane helix</keyword>
<dbReference type="EMBL" id="FCOA02000020">
    <property type="protein sequence ID" value="SAK79337.1"/>
    <property type="molecule type" value="Genomic_DNA"/>
</dbReference>
<name>A0A158CCT7_9BURK</name>
<gene>
    <name evidence="2" type="ORF">AWB79_05021</name>
</gene>
<keyword evidence="1" id="KW-0472">Membrane</keyword>
<reference evidence="2" key="1">
    <citation type="submission" date="2016-01" db="EMBL/GenBank/DDBJ databases">
        <authorList>
            <person name="Peeters C."/>
        </authorList>
    </citation>
    <scope>NUCLEOTIDE SEQUENCE</scope>
    <source>
        <strain evidence="2">LMG 29322</strain>
    </source>
</reference>
<dbReference type="OrthoDB" id="9130163at2"/>
<keyword evidence="3" id="KW-1185">Reference proteome</keyword>
<protein>
    <submittedName>
        <fullName evidence="2">Uncharacterized protein</fullName>
    </submittedName>
</protein>
<proteinExistence type="predicted"/>
<dbReference type="STRING" id="1777140.AWB79_05021"/>